<dbReference type="PANTHER" id="PTHR30349:SF41">
    <property type="entry name" value="INTEGRASE_RECOMBINASE PROTEIN MJ0367-RELATED"/>
    <property type="match status" value="1"/>
</dbReference>
<evidence type="ECO:0000313" key="9">
    <source>
        <dbReference type="EMBL" id="MFC4912545.1"/>
    </source>
</evidence>
<dbReference type="PROSITE" id="PS51898">
    <property type="entry name" value="TYR_RECOMBINASE"/>
    <property type="match status" value="1"/>
</dbReference>
<dbReference type="Pfam" id="PF13495">
    <property type="entry name" value="Phage_int_SAM_4"/>
    <property type="match status" value="1"/>
</dbReference>
<evidence type="ECO:0000259" key="8">
    <source>
        <dbReference type="PROSITE" id="PS51900"/>
    </source>
</evidence>
<dbReference type="Pfam" id="PF00589">
    <property type="entry name" value="Phage_integrase"/>
    <property type="match status" value="1"/>
</dbReference>
<dbReference type="SUPFAM" id="SSF56349">
    <property type="entry name" value="DNA breaking-rejoining enzymes"/>
    <property type="match status" value="1"/>
</dbReference>
<proteinExistence type="inferred from homology"/>
<dbReference type="RefSeq" id="WP_378262557.1">
    <property type="nucleotide sequence ID" value="NZ_JBHSIT010000012.1"/>
</dbReference>
<evidence type="ECO:0000256" key="2">
    <source>
        <dbReference type="ARBA" id="ARBA00022908"/>
    </source>
</evidence>
<dbReference type="PROSITE" id="PS51900">
    <property type="entry name" value="CB"/>
    <property type="match status" value="1"/>
</dbReference>
<comment type="similarity">
    <text evidence="1">Belongs to the 'phage' integrase family.</text>
</comment>
<comment type="caution">
    <text evidence="9">The sequence shown here is derived from an EMBL/GenBank/DDBJ whole genome shotgun (WGS) entry which is preliminary data.</text>
</comment>
<name>A0ABV9U7M4_9ACTN</name>
<dbReference type="Gene3D" id="1.10.443.10">
    <property type="entry name" value="Intergrase catalytic core"/>
    <property type="match status" value="1"/>
</dbReference>
<keyword evidence="2" id="KW-0229">DNA integration</keyword>
<reference evidence="10" key="1">
    <citation type="journal article" date="2019" name="Int. J. Syst. Evol. Microbiol.">
        <title>The Global Catalogue of Microorganisms (GCM) 10K type strain sequencing project: providing services to taxonomists for standard genome sequencing and annotation.</title>
        <authorList>
            <consortium name="The Broad Institute Genomics Platform"/>
            <consortium name="The Broad Institute Genome Sequencing Center for Infectious Disease"/>
            <person name="Wu L."/>
            <person name="Ma J."/>
        </authorList>
    </citation>
    <scope>NUCLEOTIDE SEQUENCE [LARGE SCALE GENOMIC DNA]</scope>
    <source>
        <strain evidence="10">KLKA75</strain>
    </source>
</reference>
<keyword evidence="4" id="KW-0233">DNA recombination</keyword>
<dbReference type="InterPro" id="IPR013762">
    <property type="entry name" value="Integrase-like_cat_sf"/>
</dbReference>
<accession>A0ABV9U7M4</accession>
<dbReference type="Gene3D" id="1.10.150.130">
    <property type="match status" value="1"/>
</dbReference>
<evidence type="ECO:0000259" key="7">
    <source>
        <dbReference type="PROSITE" id="PS51898"/>
    </source>
</evidence>
<sequence length="358" mass="39868">MPDPRDTNVISFSAARSRRRASTGGTRPRGSAAVQHAEALPPSPAWPPGAPLLSLVESWELALDSANKSKRTIRAYTDSVRALARWLDSRGYPTDAENVTAEHLRMFLRSEKERTSAASAGSHHRNLRVFWKWVITEGERTHTASPMTNVEAVKSPKKAKSFFDDEQLAALLKTCAGNSFEDRRDTAIMRIFIDTGVRVGGLVSIRYTPDNPETNGVDLKNRRLRVVLKGGDEHIIPLGKKAAQAVDRYLRARARHPKAALSPFLFLGVRGRKPEYMTPSGVHSMIVRRGKQAGVPDAHPHRFRRTFADDYLENGGTLDGVMAVAGWKSLDMVREYAGDRAMERARQMHDRLSPGDRI</sequence>
<feature type="domain" description="Tyr recombinase" evidence="7">
    <location>
        <begin position="158"/>
        <end position="350"/>
    </location>
</feature>
<evidence type="ECO:0000256" key="4">
    <source>
        <dbReference type="ARBA" id="ARBA00023172"/>
    </source>
</evidence>
<dbReference type="InterPro" id="IPR050090">
    <property type="entry name" value="Tyrosine_recombinase_XerCD"/>
</dbReference>
<organism evidence="9 10">
    <name type="scientific">Actinomadura gamaensis</name>
    <dbReference type="NCBI Taxonomy" id="1763541"/>
    <lineage>
        <taxon>Bacteria</taxon>
        <taxon>Bacillati</taxon>
        <taxon>Actinomycetota</taxon>
        <taxon>Actinomycetes</taxon>
        <taxon>Streptosporangiales</taxon>
        <taxon>Thermomonosporaceae</taxon>
        <taxon>Actinomadura</taxon>
    </lineage>
</organism>
<feature type="compositionally biased region" description="Low complexity" evidence="6">
    <location>
        <begin position="22"/>
        <end position="31"/>
    </location>
</feature>
<evidence type="ECO:0000256" key="3">
    <source>
        <dbReference type="ARBA" id="ARBA00023125"/>
    </source>
</evidence>
<feature type="region of interest" description="Disordered" evidence="6">
    <location>
        <begin position="1"/>
        <end position="45"/>
    </location>
</feature>
<dbReference type="InterPro" id="IPR011010">
    <property type="entry name" value="DNA_brk_join_enz"/>
</dbReference>
<dbReference type="Proteomes" id="UP001595872">
    <property type="component" value="Unassembled WGS sequence"/>
</dbReference>
<protein>
    <submittedName>
        <fullName evidence="9">Tyrosine-type recombinase/integrase</fullName>
    </submittedName>
</protein>
<gene>
    <name evidence="9" type="ORF">ACFPCY_34960</name>
</gene>
<dbReference type="PANTHER" id="PTHR30349">
    <property type="entry name" value="PHAGE INTEGRASE-RELATED"/>
    <property type="match status" value="1"/>
</dbReference>
<dbReference type="InterPro" id="IPR004107">
    <property type="entry name" value="Integrase_SAM-like_N"/>
</dbReference>
<evidence type="ECO:0000256" key="5">
    <source>
        <dbReference type="PROSITE-ProRule" id="PRU01248"/>
    </source>
</evidence>
<dbReference type="InterPro" id="IPR002104">
    <property type="entry name" value="Integrase_catalytic"/>
</dbReference>
<dbReference type="InterPro" id="IPR044068">
    <property type="entry name" value="CB"/>
</dbReference>
<dbReference type="EMBL" id="JBHSIT010000012">
    <property type="protein sequence ID" value="MFC4912545.1"/>
    <property type="molecule type" value="Genomic_DNA"/>
</dbReference>
<dbReference type="InterPro" id="IPR010998">
    <property type="entry name" value="Integrase_recombinase_N"/>
</dbReference>
<keyword evidence="3 5" id="KW-0238">DNA-binding</keyword>
<evidence type="ECO:0000313" key="10">
    <source>
        <dbReference type="Proteomes" id="UP001595872"/>
    </source>
</evidence>
<keyword evidence="10" id="KW-1185">Reference proteome</keyword>
<feature type="domain" description="Core-binding (CB)" evidence="8">
    <location>
        <begin position="50"/>
        <end position="135"/>
    </location>
</feature>
<evidence type="ECO:0000256" key="6">
    <source>
        <dbReference type="SAM" id="MobiDB-lite"/>
    </source>
</evidence>
<evidence type="ECO:0000256" key="1">
    <source>
        <dbReference type="ARBA" id="ARBA00008857"/>
    </source>
</evidence>